<keyword evidence="4 8" id="KW-0689">Ribosomal protein</keyword>
<dbReference type="GO" id="GO:0005840">
    <property type="term" value="C:ribosome"/>
    <property type="evidence" value="ECO:0007669"/>
    <property type="project" value="UniProtKB-KW"/>
</dbReference>
<dbReference type="SUPFAM" id="SSF141091">
    <property type="entry name" value="L21p-like"/>
    <property type="match status" value="1"/>
</dbReference>
<evidence type="ECO:0000313" key="9">
    <source>
        <dbReference type="Proteomes" id="UP001604336"/>
    </source>
</evidence>
<feature type="compositionally biased region" description="Acidic residues" evidence="7">
    <location>
        <begin position="72"/>
        <end position="98"/>
    </location>
</feature>
<evidence type="ECO:0000256" key="1">
    <source>
        <dbReference type="ARBA" id="ARBA00008563"/>
    </source>
</evidence>
<dbReference type="GO" id="GO:1990904">
    <property type="term" value="C:ribonucleoprotein complex"/>
    <property type="evidence" value="ECO:0007669"/>
    <property type="project" value="UniProtKB-KW"/>
</dbReference>
<comment type="similarity">
    <text evidence="1">Belongs to the bacterial ribosomal protein bL21 family.</text>
</comment>
<dbReference type="InterPro" id="IPR001787">
    <property type="entry name" value="Ribosomal_bL21"/>
</dbReference>
<gene>
    <name evidence="8" type="ORF">Adt_07168</name>
</gene>
<evidence type="ECO:0000256" key="2">
    <source>
        <dbReference type="ARBA" id="ARBA00022730"/>
    </source>
</evidence>
<dbReference type="InterPro" id="IPR028909">
    <property type="entry name" value="bL21-like"/>
</dbReference>
<dbReference type="AlphaFoldDB" id="A0ABD1V8Z3"/>
<dbReference type="PROSITE" id="PS01169">
    <property type="entry name" value="RIBOSOMAL_L21"/>
    <property type="match status" value="1"/>
</dbReference>
<keyword evidence="5" id="KW-0687">Ribonucleoprotein</keyword>
<keyword evidence="3" id="KW-0694">RNA-binding</keyword>
<dbReference type="Pfam" id="PF00829">
    <property type="entry name" value="Ribosomal_L21p"/>
    <property type="match status" value="2"/>
</dbReference>
<dbReference type="GO" id="GO:0019843">
    <property type="term" value="F:rRNA binding"/>
    <property type="evidence" value="ECO:0007669"/>
    <property type="project" value="UniProtKB-KW"/>
</dbReference>
<keyword evidence="9" id="KW-1185">Reference proteome</keyword>
<dbReference type="GO" id="GO:0005737">
    <property type="term" value="C:cytoplasm"/>
    <property type="evidence" value="ECO:0007669"/>
    <property type="project" value="UniProtKB-ARBA"/>
</dbReference>
<dbReference type="HAMAP" id="MF_01363">
    <property type="entry name" value="Ribosomal_bL21"/>
    <property type="match status" value="1"/>
</dbReference>
<keyword evidence="2" id="KW-0699">rRNA-binding</keyword>
<comment type="caution">
    <text evidence="8">The sequence shown here is derived from an EMBL/GenBank/DDBJ whole genome shotgun (WGS) entry which is preliminary data.</text>
</comment>
<protein>
    <recommendedName>
        <fullName evidence="6">Large ribosomal subunit protein bL21m</fullName>
    </recommendedName>
</protein>
<dbReference type="EMBL" id="JBFOLK010000002">
    <property type="protein sequence ID" value="KAL2533817.1"/>
    <property type="molecule type" value="Genomic_DNA"/>
</dbReference>
<dbReference type="NCBIfam" id="TIGR00061">
    <property type="entry name" value="L21"/>
    <property type="match status" value="1"/>
</dbReference>
<proteinExistence type="inferred from homology"/>
<dbReference type="InterPro" id="IPR018258">
    <property type="entry name" value="Ribosomal_bL21_CS"/>
</dbReference>
<evidence type="ECO:0000256" key="3">
    <source>
        <dbReference type="ARBA" id="ARBA00022884"/>
    </source>
</evidence>
<evidence type="ECO:0000256" key="6">
    <source>
        <dbReference type="ARBA" id="ARBA00044129"/>
    </source>
</evidence>
<dbReference type="PANTHER" id="PTHR21349">
    <property type="entry name" value="50S RIBOSOMAL PROTEIN L21"/>
    <property type="match status" value="1"/>
</dbReference>
<dbReference type="PANTHER" id="PTHR21349:SF0">
    <property type="entry name" value="LARGE RIBOSOMAL SUBUNIT PROTEIN BL21M"/>
    <property type="match status" value="1"/>
</dbReference>
<reference evidence="9" key="1">
    <citation type="submission" date="2024-07" db="EMBL/GenBank/DDBJ databases">
        <title>Two chromosome-level genome assemblies of Korean endemic species Abeliophyllum distichum and Forsythia ovata (Oleaceae).</title>
        <authorList>
            <person name="Jang H."/>
        </authorList>
    </citation>
    <scope>NUCLEOTIDE SEQUENCE [LARGE SCALE GENOMIC DNA]</scope>
</reference>
<evidence type="ECO:0000256" key="4">
    <source>
        <dbReference type="ARBA" id="ARBA00022980"/>
    </source>
</evidence>
<dbReference type="Proteomes" id="UP001604336">
    <property type="component" value="Unassembled WGS sequence"/>
</dbReference>
<evidence type="ECO:0000313" key="8">
    <source>
        <dbReference type="EMBL" id="KAL2533817.1"/>
    </source>
</evidence>
<evidence type="ECO:0000256" key="5">
    <source>
        <dbReference type="ARBA" id="ARBA00023274"/>
    </source>
</evidence>
<feature type="region of interest" description="Disordered" evidence="7">
    <location>
        <begin position="66"/>
        <end position="100"/>
    </location>
</feature>
<organism evidence="8 9">
    <name type="scientific">Abeliophyllum distichum</name>
    <dbReference type="NCBI Taxonomy" id="126358"/>
    <lineage>
        <taxon>Eukaryota</taxon>
        <taxon>Viridiplantae</taxon>
        <taxon>Streptophyta</taxon>
        <taxon>Embryophyta</taxon>
        <taxon>Tracheophyta</taxon>
        <taxon>Spermatophyta</taxon>
        <taxon>Magnoliopsida</taxon>
        <taxon>eudicotyledons</taxon>
        <taxon>Gunneridae</taxon>
        <taxon>Pentapetalae</taxon>
        <taxon>asterids</taxon>
        <taxon>lamiids</taxon>
        <taxon>Lamiales</taxon>
        <taxon>Oleaceae</taxon>
        <taxon>Forsythieae</taxon>
        <taxon>Abeliophyllum</taxon>
    </lineage>
</organism>
<feature type="region of interest" description="Disordered" evidence="7">
    <location>
        <begin position="260"/>
        <end position="303"/>
    </location>
</feature>
<name>A0ABD1V8Z3_9LAMI</name>
<dbReference type="InterPro" id="IPR036164">
    <property type="entry name" value="bL21-like_sf"/>
</dbReference>
<evidence type="ECO:0000256" key="7">
    <source>
        <dbReference type="SAM" id="MobiDB-lite"/>
    </source>
</evidence>
<sequence>MANRRCVQNLNRYLQFIKTLTPHPIPQFPTSKYTLHSGLTPKPLHRIVISNSINAQPSACFRNFCSNNRNDDTDEDDEDGEDDDESEGDDMESVDDERENERIVLSAEDKDKEAAEIGYKVISPLQRSDRVFKPYEPAFAVVQIGSHQFKVSNGDCIFTERLKYCDVNDKLILNKVLMLGSKTQTIIGRPILPDAAVHAVVEEHGLLASSLIGIISSCRPLDAKVIIFKKKRRKNYRRTKGHRQELTKLRITDISGIEKPESVPSLKTEKKEKIPSLKTEKKEKMPSLKTEKKEKPEKIPVEA</sequence>
<accession>A0ABD1V8Z3</accession>